<evidence type="ECO:0000313" key="3">
    <source>
        <dbReference type="Proteomes" id="UP000217211"/>
    </source>
</evidence>
<keyword evidence="2" id="KW-0614">Plasmid</keyword>
<evidence type="ECO:0008006" key="4">
    <source>
        <dbReference type="Google" id="ProtNLM"/>
    </source>
</evidence>
<keyword evidence="1" id="KW-0812">Transmembrane</keyword>
<geneLocation type="plasmid" evidence="3">
    <name>psj05684b</name>
</geneLocation>
<dbReference type="STRING" id="716928.GCA_000261485_04567"/>
<feature type="transmembrane region" description="Helical" evidence="1">
    <location>
        <begin position="6"/>
        <end position="28"/>
    </location>
</feature>
<reference evidence="2 3" key="1">
    <citation type="submission" date="2017-08" db="EMBL/GenBank/DDBJ databases">
        <title>Multipartite genome sequences of Sinorhizobium species nodulating soybeans.</title>
        <authorList>
            <person name="Tian C.F."/>
        </authorList>
    </citation>
    <scope>NUCLEOTIDE SEQUENCE [LARGE SCALE GENOMIC DNA]</scope>
    <source>
        <strain evidence="2 3">CCBAU 05684</strain>
        <plasmid evidence="3">psj05684b</plasmid>
    </source>
</reference>
<dbReference type="EMBL" id="CP023068">
    <property type="protein sequence ID" value="ASY66263.1"/>
    <property type="molecule type" value="Genomic_DNA"/>
</dbReference>
<keyword evidence="3" id="KW-1185">Reference proteome</keyword>
<evidence type="ECO:0000256" key="1">
    <source>
        <dbReference type="SAM" id="Phobius"/>
    </source>
</evidence>
<dbReference type="KEGG" id="esj:SJ05684_b52810"/>
<accession>A0A249PK02</accession>
<gene>
    <name evidence="2" type="ORF">SJ05684_b52810</name>
</gene>
<name>A0A249PK02_9HYPH</name>
<keyword evidence="1" id="KW-0472">Membrane</keyword>
<dbReference type="eggNOG" id="COG1682">
    <property type="taxonomic scope" value="Bacteria"/>
</dbReference>
<feature type="transmembrane region" description="Helical" evidence="1">
    <location>
        <begin position="89"/>
        <end position="107"/>
    </location>
</feature>
<organism evidence="2 3">
    <name type="scientific">Sinorhizobium sojae CCBAU 05684</name>
    <dbReference type="NCBI Taxonomy" id="716928"/>
    <lineage>
        <taxon>Bacteria</taxon>
        <taxon>Pseudomonadati</taxon>
        <taxon>Pseudomonadota</taxon>
        <taxon>Alphaproteobacteria</taxon>
        <taxon>Hyphomicrobiales</taxon>
        <taxon>Rhizobiaceae</taxon>
        <taxon>Sinorhizobium/Ensifer group</taxon>
        <taxon>Sinorhizobium</taxon>
    </lineage>
</organism>
<evidence type="ECO:0000313" key="2">
    <source>
        <dbReference type="EMBL" id="ASY66263.1"/>
    </source>
</evidence>
<protein>
    <recommendedName>
        <fullName evidence="4">ABC-2 type transporter domain-containing protein</fullName>
    </recommendedName>
</protein>
<proteinExistence type="predicted"/>
<sequence length="117" mass="12941">MDYAGMVEAAGAAAVLGLGFGTINLVMLPARRSALYEQISASSTARSGVLFLPEPFRDAILYNPLVHIIMWFRSSIYAEYRADGMDKEYVLVFALVCFVLGLTLLTASMRQIWEARV</sequence>
<dbReference type="AlphaFoldDB" id="A0A249PK02"/>
<dbReference type="Proteomes" id="UP000217211">
    <property type="component" value="Plasmid pSJ05684b"/>
</dbReference>
<keyword evidence="1" id="KW-1133">Transmembrane helix</keyword>